<dbReference type="EMBL" id="CM000363">
    <property type="protein sequence ID" value="EDX11427.1"/>
    <property type="molecule type" value="Genomic_DNA"/>
</dbReference>
<dbReference type="OMA" id="WHIIDTW"/>
<protein>
    <submittedName>
        <fullName evidence="1">GD12095</fullName>
    </submittedName>
</protein>
<organism evidence="1 2">
    <name type="scientific">Drosophila simulans</name>
    <name type="common">Fruit fly</name>
    <dbReference type="NCBI Taxonomy" id="7240"/>
    <lineage>
        <taxon>Eukaryota</taxon>
        <taxon>Metazoa</taxon>
        <taxon>Ecdysozoa</taxon>
        <taxon>Arthropoda</taxon>
        <taxon>Hexapoda</taxon>
        <taxon>Insecta</taxon>
        <taxon>Pterygota</taxon>
        <taxon>Neoptera</taxon>
        <taxon>Endopterygota</taxon>
        <taxon>Diptera</taxon>
        <taxon>Brachycera</taxon>
        <taxon>Muscomorpha</taxon>
        <taxon>Ephydroidea</taxon>
        <taxon>Drosophilidae</taxon>
        <taxon>Drosophila</taxon>
        <taxon>Sophophora</taxon>
    </lineage>
</organism>
<dbReference type="AlphaFoldDB" id="B4QK90"/>
<accession>B4QK90</accession>
<evidence type="ECO:0000313" key="2">
    <source>
        <dbReference type="Proteomes" id="UP000000304"/>
    </source>
</evidence>
<name>B4QK90_DROSI</name>
<reference evidence="1 2" key="1">
    <citation type="journal article" date="2007" name="Nature">
        <title>Evolution of genes and genomes on the Drosophila phylogeny.</title>
        <authorList>
            <consortium name="Drosophila 12 Genomes Consortium"/>
            <person name="Clark A.G."/>
            <person name="Eisen M.B."/>
            <person name="Smith D.R."/>
            <person name="Bergman C.M."/>
            <person name="Oliver B."/>
            <person name="Markow T.A."/>
            <person name="Kaufman T.C."/>
            <person name="Kellis M."/>
            <person name="Gelbart W."/>
            <person name="Iyer V.N."/>
            <person name="Pollard D.A."/>
            <person name="Sackton T.B."/>
            <person name="Larracuente A.M."/>
            <person name="Singh N.D."/>
            <person name="Abad J.P."/>
            <person name="Abt D.N."/>
            <person name="Adryan B."/>
            <person name="Aguade M."/>
            <person name="Akashi H."/>
            <person name="Anderson W.W."/>
            <person name="Aquadro C.F."/>
            <person name="Ardell D.H."/>
            <person name="Arguello R."/>
            <person name="Artieri C.G."/>
            <person name="Barbash D.A."/>
            <person name="Barker D."/>
            <person name="Barsanti P."/>
            <person name="Batterham P."/>
            <person name="Batzoglou S."/>
            <person name="Begun D."/>
            <person name="Bhutkar A."/>
            <person name="Blanco E."/>
            <person name="Bosak S.A."/>
            <person name="Bradley R.K."/>
            <person name="Brand A.D."/>
            <person name="Brent M.R."/>
            <person name="Brooks A.N."/>
            <person name="Brown R.H."/>
            <person name="Butlin R.K."/>
            <person name="Caggese C."/>
            <person name="Calvi B.R."/>
            <person name="Bernardo de Carvalho A."/>
            <person name="Caspi A."/>
            <person name="Castrezana S."/>
            <person name="Celniker S.E."/>
            <person name="Chang J.L."/>
            <person name="Chapple C."/>
            <person name="Chatterji S."/>
            <person name="Chinwalla A."/>
            <person name="Civetta A."/>
            <person name="Clifton S.W."/>
            <person name="Comeron J.M."/>
            <person name="Costello J.C."/>
            <person name="Coyne J.A."/>
            <person name="Daub J."/>
            <person name="David R.G."/>
            <person name="Delcher A.L."/>
            <person name="Delehaunty K."/>
            <person name="Do C.B."/>
            <person name="Ebling H."/>
            <person name="Edwards K."/>
            <person name="Eickbush T."/>
            <person name="Evans J.D."/>
            <person name="Filipski A."/>
            <person name="Findeiss S."/>
            <person name="Freyhult E."/>
            <person name="Fulton L."/>
            <person name="Fulton R."/>
            <person name="Garcia A.C."/>
            <person name="Gardiner A."/>
            <person name="Garfield D.A."/>
            <person name="Garvin B.E."/>
            <person name="Gibson G."/>
            <person name="Gilbert D."/>
            <person name="Gnerre S."/>
            <person name="Godfrey J."/>
            <person name="Good R."/>
            <person name="Gotea V."/>
            <person name="Gravely B."/>
            <person name="Greenberg A.J."/>
            <person name="Griffiths-Jones S."/>
            <person name="Gross S."/>
            <person name="Guigo R."/>
            <person name="Gustafson E.A."/>
            <person name="Haerty W."/>
            <person name="Hahn M.W."/>
            <person name="Halligan D.L."/>
            <person name="Halpern A.L."/>
            <person name="Halter G.M."/>
            <person name="Han M.V."/>
            <person name="Heger A."/>
            <person name="Hillier L."/>
            <person name="Hinrichs A.S."/>
            <person name="Holmes I."/>
            <person name="Hoskins R.A."/>
            <person name="Hubisz M.J."/>
            <person name="Hultmark D."/>
            <person name="Huntley M.A."/>
            <person name="Jaffe D.B."/>
            <person name="Jagadeeshan S."/>
            <person name="Jeck W.R."/>
            <person name="Johnson J."/>
            <person name="Jones C.D."/>
            <person name="Jordan W.C."/>
            <person name="Karpen G.H."/>
            <person name="Kataoka E."/>
            <person name="Keightley P.D."/>
            <person name="Kheradpour P."/>
            <person name="Kirkness E.F."/>
            <person name="Koerich L.B."/>
            <person name="Kristiansen K."/>
            <person name="Kudrna D."/>
            <person name="Kulathinal R.J."/>
            <person name="Kumar S."/>
            <person name="Kwok R."/>
            <person name="Lander E."/>
            <person name="Langley C.H."/>
            <person name="Lapoint R."/>
            <person name="Lazzaro B.P."/>
            <person name="Lee S.J."/>
            <person name="Levesque L."/>
            <person name="Li R."/>
            <person name="Lin C.F."/>
            <person name="Lin M.F."/>
            <person name="Lindblad-Toh K."/>
            <person name="Llopart A."/>
            <person name="Long M."/>
            <person name="Low L."/>
            <person name="Lozovsky E."/>
            <person name="Lu J."/>
            <person name="Luo M."/>
            <person name="Machado C.A."/>
            <person name="Makalowski W."/>
            <person name="Marzo M."/>
            <person name="Matsuda M."/>
            <person name="Matzkin L."/>
            <person name="McAllister B."/>
            <person name="McBride C.S."/>
            <person name="McKernan B."/>
            <person name="McKernan K."/>
            <person name="Mendez-Lago M."/>
            <person name="Minx P."/>
            <person name="Mollenhauer M.U."/>
            <person name="Montooth K."/>
            <person name="Mount S.M."/>
            <person name="Mu X."/>
            <person name="Myers E."/>
            <person name="Negre B."/>
            <person name="Newfeld S."/>
            <person name="Nielsen R."/>
            <person name="Noor M.A."/>
            <person name="O'Grady P."/>
            <person name="Pachter L."/>
            <person name="Papaceit M."/>
            <person name="Parisi M.J."/>
            <person name="Parisi M."/>
            <person name="Parts L."/>
            <person name="Pedersen J.S."/>
            <person name="Pesole G."/>
            <person name="Phillippy A.M."/>
            <person name="Ponting C.P."/>
            <person name="Pop M."/>
            <person name="Porcelli D."/>
            <person name="Powell J.R."/>
            <person name="Prohaska S."/>
            <person name="Pruitt K."/>
            <person name="Puig M."/>
            <person name="Quesneville H."/>
            <person name="Ram K.R."/>
            <person name="Rand D."/>
            <person name="Rasmussen M.D."/>
            <person name="Reed L.K."/>
            <person name="Reenan R."/>
            <person name="Reily A."/>
            <person name="Remington K.A."/>
            <person name="Rieger T.T."/>
            <person name="Ritchie M.G."/>
            <person name="Robin C."/>
            <person name="Rogers Y.H."/>
            <person name="Rohde C."/>
            <person name="Rozas J."/>
            <person name="Rubenfield M.J."/>
            <person name="Ruiz A."/>
            <person name="Russo S."/>
            <person name="Salzberg S.L."/>
            <person name="Sanchez-Gracia A."/>
            <person name="Saranga D.J."/>
            <person name="Sato H."/>
            <person name="Schaeffer S.W."/>
            <person name="Schatz M.C."/>
            <person name="Schlenke T."/>
            <person name="Schwartz R."/>
            <person name="Segarra C."/>
            <person name="Singh R.S."/>
            <person name="Sirot L."/>
            <person name="Sirota M."/>
            <person name="Sisneros N.B."/>
            <person name="Smith C.D."/>
            <person name="Smith T.F."/>
            <person name="Spieth J."/>
            <person name="Stage D.E."/>
            <person name="Stark A."/>
            <person name="Stephan W."/>
            <person name="Strausberg R.L."/>
            <person name="Strempel S."/>
            <person name="Sturgill D."/>
            <person name="Sutton G."/>
            <person name="Sutton G.G."/>
            <person name="Tao W."/>
            <person name="Teichmann S."/>
            <person name="Tobari Y.N."/>
            <person name="Tomimura Y."/>
            <person name="Tsolas J.M."/>
            <person name="Valente V.L."/>
            <person name="Venter E."/>
            <person name="Venter J.C."/>
            <person name="Vicario S."/>
            <person name="Vieira F.G."/>
            <person name="Vilella A.J."/>
            <person name="Villasante A."/>
            <person name="Walenz B."/>
            <person name="Wang J."/>
            <person name="Wasserman M."/>
            <person name="Watts T."/>
            <person name="Wilson D."/>
            <person name="Wilson R.K."/>
            <person name="Wing R.A."/>
            <person name="Wolfner M.F."/>
            <person name="Wong A."/>
            <person name="Wong G.K."/>
            <person name="Wu C.I."/>
            <person name="Wu G."/>
            <person name="Yamamoto D."/>
            <person name="Yang H.P."/>
            <person name="Yang S.P."/>
            <person name="Yorke J.A."/>
            <person name="Yoshida K."/>
            <person name="Zdobnov E."/>
            <person name="Zhang P."/>
            <person name="Zhang Y."/>
            <person name="Zimin A.V."/>
            <person name="Baldwin J."/>
            <person name="Abdouelleil A."/>
            <person name="Abdulkadir J."/>
            <person name="Abebe A."/>
            <person name="Abera B."/>
            <person name="Abreu J."/>
            <person name="Acer S.C."/>
            <person name="Aftuck L."/>
            <person name="Alexander A."/>
            <person name="An P."/>
            <person name="Anderson E."/>
            <person name="Anderson S."/>
            <person name="Arachi H."/>
            <person name="Azer M."/>
            <person name="Bachantsang P."/>
            <person name="Barry A."/>
            <person name="Bayul T."/>
            <person name="Berlin A."/>
            <person name="Bessette D."/>
            <person name="Bloom T."/>
            <person name="Blye J."/>
            <person name="Boguslavskiy L."/>
            <person name="Bonnet C."/>
            <person name="Boukhgalter B."/>
            <person name="Bourzgui I."/>
            <person name="Brown A."/>
            <person name="Cahill P."/>
            <person name="Channer S."/>
            <person name="Cheshatsang Y."/>
            <person name="Chuda L."/>
            <person name="Citroen M."/>
            <person name="Collymore A."/>
            <person name="Cooke P."/>
            <person name="Costello M."/>
            <person name="D'Aco K."/>
            <person name="Daza R."/>
            <person name="De Haan G."/>
            <person name="DeGray S."/>
            <person name="DeMaso C."/>
            <person name="Dhargay N."/>
            <person name="Dooley K."/>
            <person name="Dooley E."/>
            <person name="Doricent M."/>
            <person name="Dorje P."/>
            <person name="Dorjee K."/>
            <person name="Dupes A."/>
            <person name="Elong R."/>
            <person name="Falk J."/>
            <person name="Farina A."/>
            <person name="Faro S."/>
            <person name="Ferguson D."/>
            <person name="Fisher S."/>
            <person name="Foley C.D."/>
            <person name="Franke A."/>
            <person name="Friedrich D."/>
            <person name="Gadbois L."/>
            <person name="Gearin G."/>
            <person name="Gearin C.R."/>
            <person name="Giannoukos G."/>
            <person name="Goode T."/>
            <person name="Graham J."/>
            <person name="Grandbois E."/>
            <person name="Grewal S."/>
            <person name="Gyaltsen K."/>
            <person name="Hafez N."/>
            <person name="Hagos B."/>
            <person name="Hall J."/>
            <person name="Henson C."/>
            <person name="Hollinger A."/>
            <person name="Honan T."/>
            <person name="Huard M.D."/>
            <person name="Hughes L."/>
            <person name="Hurhula B."/>
            <person name="Husby M.E."/>
            <person name="Kamat A."/>
            <person name="Kanga B."/>
            <person name="Kashin S."/>
            <person name="Khazanovich D."/>
            <person name="Kisner P."/>
            <person name="Lance K."/>
            <person name="Lara M."/>
            <person name="Lee W."/>
            <person name="Lennon N."/>
            <person name="Letendre F."/>
            <person name="LeVine R."/>
            <person name="Lipovsky A."/>
            <person name="Liu X."/>
            <person name="Liu J."/>
            <person name="Liu S."/>
            <person name="Lokyitsang T."/>
            <person name="Lokyitsang Y."/>
            <person name="Lubonja R."/>
            <person name="Lui A."/>
            <person name="MacDonald P."/>
            <person name="Magnisalis V."/>
            <person name="Maru K."/>
            <person name="Matthews C."/>
            <person name="McCusker W."/>
            <person name="McDonough S."/>
            <person name="Mehta T."/>
            <person name="Meldrim J."/>
            <person name="Meneus L."/>
            <person name="Mihai O."/>
            <person name="Mihalev A."/>
            <person name="Mihova T."/>
            <person name="Mittelman R."/>
            <person name="Mlenga V."/>
            <person name="Montmayeur A."/>
            <person name="Mulrain L."/>
            <person name="Navidi A."/>
            <person name="Naylor J."/>
            <person name="Negash T."/>
            <person name="Nguyen T."/>
            <person name="Nguyen N."/>
            <person name="Nicol R."/>
            <person name="Norbu C."/>
            <person name="Norbu N."/>
            <person name="Novod N."/>
            <person name="O'Neill B."/>
            <person name="Osman S."/>
            <person name="Markiewicz E."/>
            <person name="Oyono O.L."/>
            <person name="Patti C."/>
            <person name="Phunkhang P."/>
            <person name="Pierre F."/>
            <person name="Priest M."/>
            <person name="Raghuraman S."/>
            <person name="Rege F."/>
            <person name="Reyes R."/>
            <person name="Rise C."/>
            <person name="Rogov P."/>
            <person name="Ross K."/>
            <person name="Ryan E."/>
            <person name="Settipalli S."/>
            <person name="Shea T."/>
            <person name="Sherpa N."/>
            <person name="Shi L."/>
            <person name="Shih D."/>
            <person name="Sparrow T."/>
            <person name="Spaulding J."/>
            <person name="Stalker J."/>
            <person name="Stange-Thomann N."/>
            <person name="Stavropoulos S."/>
            <person name="Stone C."/>
            <person name="Strader C."/>
            <person name="Tesfaye S."/>
            <person name="Thomson T."/>
            <person name="Thoulutsang Y."/>
            <person name="Thoulutsang D."/>
            <person name="Topham K."/>
            <person name="Topping I."/>
            <person name="Tsamla T."/>
            <person name="Vassiliev H."/>
            <person name="Vo A."/>
            <person name="Wangchuk T."/>
            <person name="Wangdi T."/>
            <person name="Weiand M."/>
            <person name="Wilkinson J."/>
            <person name="Wilson A."/>
            <person name="Yadav S."/>
            <person name="Young G."/>
            <person name="Yu Q."/>
            <person name="Zembek L."/>
            <person name="Zhong D."/>
            <person name="Zimmer A."/>
            <person name="Zwirko Z."/>
            <person name="Jaffe D.B."/>
            <person name="Alvarez P."/>
            <person name="Brockman W."/>
            <person name="Butler J."/>
            <person name="Chin C."/>
            <person name="Gnerre S."/>
            <person name="Grabherr M."/>
            <person name="Kleber M."/>
            <person name="Mauceli E."/>
            <person name="MacCallum I."/>
        </authorList>
    </citation>
    <scope>NUCLEOTIDE SEQUENCE [LARGE SCALE GENOMIC DNA]</scope>
    <source>
        <strain evidence="2">white501</strain>
    </source>
</reference>
<gene>
    <name evidence="1" type="primary">Dsim\GD12095</name>
    <name evidence="1" type="ORF">Dsim_GD12095</name>
</gene>
<proteinExistence type="predicted"/>
<sequence>MDGGSRQQPLALWHIIDTWLDHKAKCIDIYLDRPGPTYATRRAQSDVVRIFPHNTFGGVVPYDTITMPNRNTALLPQNLTNEKEGLCSGFGCGVWDGLIPFGSVPFRSGT</sequence>
<dbReference type="HOGENOM" id="CLU_2173630_0_0_1"/>
<evidence type="ECO:0000313" key="1">
    <source>
        <dbReference type="EMBL" id="EDX11427.1"/>
    </source>
</evidence>
<dbReference type="Proteomes" id="UP000000304">
    <property type="component" value="Chromosome 3L"/>
</dbReference>
<keyword evidence="2" id="KW-1185">Reference proteome</keyword>